<accession>A0A0F3IT18</accession>
<evidence type="ECO:0008006" key="3">
    <source>
        <dbReference type="Google" id="ProtNLM"/>
    </source>
</evidence>
<dbReference type="PATRIC" id="fig|552518.3.peg.1050"/>
<comment type="caution">
    <text evidence="1">The sequence shown here is derived from an EMBL/GenBank/DDBJ whole genome shotgun (WGS) entry which is preliminary data.</text>
</comment>
<dbReference type="OrthoDB" id="73001at2"/>
<dbReference type="EMBL" id="LAJY01000201">
    <property type="protein sequence ID" value="KJV09856.1"/>
    <property type="molecule type" value="Genomic_DNA"/>
</dbReference>
<protein>
    <recommendedName>
        <fullName evidence="3">Hexulose-6-phosphate isomerase</fullName>
    </recommendedName>
</protein>
<evidence type="ECO:0000313" key="1">
    <source>
        <dbReference type="EMBL" id="KJV09856.1"/>
    </source>
</evidence>
<dbReference type="Proteomes" id="UP000033774">
    <property type="component" value="Unassembled WGS sequence"/>
</dbReference>
<organism evidence="1 2">
    <name type="scientific">Elstera litoralis</name>
    <dbReference type="NCBI Taxonomy" id="552518"/>
    <lineage>
        <taxon>Bacteria</taxon>
        <taxon>Pseudomonadati</taxon>
        <taxon>Pseudomonadota</taxon>
        <taxon>Alphaproteobacteria</taxon>
        <taxon>Rhodospirillales</taxon>
        <taxon>Rhodospirillaceae</taxon>
        <taxon>Elstera</taxon>
    </lineage>
</organism>
<evidence type="ECO:0000313" key="2">
    <source>
        <dbReference type="Proteomes" id="UP000033774"/>
    </source>
</evidence>
<name>A0A0F3IT18_9PROT</name>
<sequence>MGKPERTKAAIFADPIRADIRWTDIEALLRAEGAEISEGRGSRVRIALGGCKAVFHRPHPGDQTGKPTLRDVRDFLIKAGVKP</sequence>
<keyword evidence="2" id="KW-1185">Reference proteome</keyword>
<dbReference type="Pfam" id="PF07927">
    <property type="entry name" value="HicA_toxin"/>
    <property type="match status" value="1"/>
</dbReference>
<dbReference type="InterPro" id="IPR012933">
    <property type="entry name" value="HicA_mRNA_interferase"/>
</dbReference>
<dbReference type="GO" id="GO:0003729">
    <property type="term" value="F:mRNA binding"/>
    <property type="evidence" value="ECO:0007669"/>
    <property type="project" value="InterPro"/>
</dbReference>
<dbReference type="AlphaFoldDB" id="A0A0F3IT18"/>
<proteinExistence type="predicted"/>
<gene>
    <name evidence="1" type="ORF">VZ95_08820</name>
</gene>
<reference evidence="1 2" key="1">
    <citation type="submission" date="2015-03" db="EMBL/GenBank/DDBJ databases">
        <title>Draft genome sequence of Elstera litoralis.</title>
        <authorList>
            <person name="Rahalkar M.C."/>
            <person name="Dhakephalkar P.K."/>
            <person name="Pore S.D."/>
            <person name="Arora P."/>
            <person name="Kapse N.G."/>
            <person name="Pandit P.S."/>
        </authorList>
    </citation>
    <scope>NUCLEOTIDE SEQUENCE [LARGE SCALE GENOMIC DNA]</scope>
    <source>
        <strain evidence="1 2">Dia-1</strain>
    </source>
</reference>